<keyword evidence="5" id="KW-1185">Reference proteome</keyword>
<sequence>MVSVSVKDVDQHKFVRAVAAFLKKSGKLKVPDWVDLVKTGMYKELAPYDEDWYYTRCAALVRHVYIRAPLGVGGVRRIFGGRKRNGTTPAHFCVSSGSVARRALQSLEQIKWIERDQTNGGRILSNQGRRDLNRIATQLKTAKKA</sequence>
<keyword evidence="3" id="KW-0687">Ribonucleoprotein</keyword>
<dbReference type="SUPFAM" id="SSF46785">
    <property type="entry name" value="Winged helix' DNA-binding domain"/>
    <property type="match status" value="1"/>
</dbReference>
<dbReference type="GO" id="GO:0003723">
    <property type="term" value="F:RNA binding"/>
    <property type="evidence" value="ECO:0007669"/>
    <property type="project" value="TreeGrafter"/>
</dbReference>
<dbReference type="OrthoDB" id="428974at2759"/>
<dbReference type="InterPro" id="IPR001266">
    <property type="entry name" value="Ribosomal_eS19"/>
</dbReference>
<dbReference type="GO" id="GO:0002181">
    <property type="term" value="P:cytoplasmic translation"/>
    <property type="evidence" value="ECO:0007669"/>
    <property type="project" value="UniProtKB-ARBA"/>
</dbReference>
<reference evidence="4" key="1">
    <citation type="submission" date="2020-11" db="EMBL/GenBank/DDBJ databases">
        <authorList>
            <person name="Tran Van P."/>
        </authorList>
    </citation>
    <scope>NUCLEOTIDE SEQUENCE</scope>
</reference>
<dbReference type="EMBL" id="CAJPEX010001140">
    <property type="protein sequence ID" value="CAG0918324.1"/>
    <property type="molecule type" value="Genomic_DNA"/>
</dbReference>
<gene>
    <name evidence="4" type="ORF">NMOB1V02_LOCUS5883</name>
</gene>
<comment type="similarity">
    <text evidence="1">Belongs to the eukaryotic ribosomal protein eS19 family.</text>
</comment>
<dbReference type="PANTHER" id="PTHR11710">
    <property type="entry name" value="40S RIBOSOMAL PROTEIN S19"/>
    <property type="match status" value="1"/>
</dbReference>
<dbReference type="Proteomes" id="UP000678499">
    <property type="component" value="Unassembled WGS sequence"/>
</dbReference>
<proteinExistence type="inferred from homology"/>
<dbReference type="SMART" id="SM01413">
    <property type="entry name" value="Ribosomal_S19e"/>
    <property type="match status" value="1"/>
</dbReference>
<dbReference type="GO" id="GO:0022627">
    <property type="term" value="C:cytosolic small ribosomal subunit"/>
    <property type="evidence" value="ECO:0007669"/>
    <property type="project" value="TreeGrafter"/>
</dbReference>
<dbReference type="AlphaFoldDB" id="A0A7R9GD99"/>
<dbReference type="EMBL" id="OA883177">
    <property type="protein sequence ID" value="CAD7278172.1"/>
    <property type="molecule type" value="Genomic_DNA"/>
</dbReference>
<dbReference type="InterPro" id="IPR018277">
    <property type="entry name" value="Ribosomal_eS19_CS"/>
</dbReference>
<name>A0A7R9GD99_9CRUS</name>
<dbReference type="PROSITE" id="PS00628">
    <property type="entry name" value="RIBOSOMAL_S19E"/>
    <property type="match status" value="1"/>
</dbReference>
<evidence type="ECO:0000313" key="4">
    <source>
        <dbReference type="EMBL" id="CAD7278172.1"/>
    </source>
</evidence>
<organism evidence="4">
    <name type="scientific">Notodromas monacha</name>
    <dbReference type="NCBI Taxonomy" id="399045"/>
    <lineage>
        <taxon>Eukaryota</taxon>
        <taxon>Metazoa</taxon>
        <taxon>Ecdysozoa</taxon>
        <taxon>Arthropoda</taxon>
        <taxon>Crustacea</taxon>
        <taxon>Oligostraca</taxon>
        <taxon>Ostracoda</taxon>
        <taxon>Podocopa</taxon>
        <taxon>Podocopida</taxon>
        <taxon>Cypridocopina</taxon>
        <taxon>Cypridoidea</taxon>
        <taxon>Cyprididae</taxon>
        <taxon>Notodromas</taxon>
    </lineage>
</organism>
<dbReference type="Gene3D" id="1.10.10.10">
    <property type="entry name" value="Winged helix-like DNA-binding domain superfamily/Winged helix DNA-binding domain"/>
    <property type="match status" value="1"/>
</dbReference>
<evidence type="ECO:0000313" key="5">
    <source>
        <dbReference type="Proteomes" id="UP000678499"/>
    </source>
</evidence>
<evidence type="ECO:0000256" key="2">
    <source>
        <dbReference type="ARBA" id="ARBA00022980"/>
    </source>
</evidence>
<accession>A0A7R9GD99</accession>
<keyword evidence="2" id="KW-0689">Ribosomal protein</keyword>
<dbReference type="Pfam" id="PF01090">
    <property type="entry name" value="Ribosomal_S19e"/>
    <property type="match status" value="1"/>
</dbReference>
<protein>
    <recommendedName>
        <fullName evidence="6">Ribosomal protein S19</fullName>
    </recommendedName>
</protein>
<evidence type="ECO:0008006" key="6">
    <source>
        <dbReference type="Google" id="ProtNLM"/>
    </source>
</evidence>
<evidence type="ECO:0000256" key="1">
    <source>
        <dbReference type="ARBA" id="ARBA00010014"/>
    </source>
</evidence>
<evidence type="ECO:0000256" key="3">
    <source>
        <dbReference type="ARBA" id="ARBA00023274"/>
    </source>
</evidence>
<dbReference type="FunFam" id="1.10.10.10:FF:000118">
    <property type="entry name" value="40S ribosomal protein S19"/>
    <property type="match status" value="1"/>
</dbReference>
<dbReference type="GO" id="GO:0000028">
    <property type="term" value="P:ribosomal small subunit assembly"/>
    <property type="evidence" value="ECO:0007669"/>
    <property type="project" value="TreeGrafter"/>
</dbReference>
<dbReference type="InterPro" id="IPR036388">
    <property type="entry name" value="WH-like_DNA-bd_sf"/>
</dbReference>
<dbReference type="InterPro" id="IPR036390">
    <property type="entry name" value="WH_DNA-bd_sf"/>
</dbReference>
<dbReference type="PANTHER" id="PTHR11710:SF0">
    <property type="entry name" value="40S RIBOSOMAL PROTEIN S19"/>
    <property type="match status" value="1"/>
</dbReference>
<dbReference type="GO" id="GO:0003735">
    <property type="term" value="F:structural constituent of ribosome"/>
    <property type="evidence" value="ECO:0007669"/>
    <property type="project" value="InterPro"/>
</dbReference>